<dbReference type="Pfam" id="PF00881">
    <property type="entry name" value="Nitroreductase"/>
    <property type="match status" value="1"/>
</dbReference>
<dbReference type="GO" id="GO:0016491">
    <property type="term" value="F:oxidoreductase activity"/>
    <property type="evidence" value="ECO:0007669"/>
    <property type="project" value="InterPro"/>
</dbReference>
<organism evidence="2 3">
    <name type="scientific">Jatrophihabitans endophyticus</name>
    <dbReference type="NCBI Taxonomy" id="1206085"/>
    <lineage>
        <taxon>Bacteria</taxon>
        <taxon>Bacillati</taxon>
        <taxon>Actinomycetota</taxon>
        <taxon>Actinomycetes</taxon>
        <taxon>Jatrophihabitantales</taxon>
        <taxon>Jatrophihabitantaceae</taxon>
        <taxon>Jatrophihabitans</taxon>
    </lineage>
</organism>
<protein>
    <submittedName>
        <fullName evidence="2">Nitroreductase</fullName>
    </submittedName>
</protein>
<sequence length="199" mass="22007">MEFVDVVRNRRMVRSYDPARPVPRATTENLLNLAIRAPSAGHTQGREFLVLDDITSRDIFWSVTGDGPADSWLTGMRSAPTLVLCLSDKSAYLDRYAEPDKGWTDRAEARWPVPYWDVDTGMAAMILLLAAEDAGLAACFFGVPPERRDALFTAFAIPDRLSAVGVVSLGHGAPDRRSPSLRRGRRPLAEVVRYGSFRG</sequence>
<dbReference type="Proteomes" id="UP000186132">
    <property type="component" value="Unassembled WGS sequence"/>
</dbReference>
<name>A0A1M5HVA1_9ACTN</name>
<dbReference type="OrthoDB" id="3358989at2"/>
<accession>A0A1M5HVA1</accession>
<dbReference type="EMBL" id="FQVU01000002">
    <property type="protein sequence ID" value="SHG19855.1"/>
    <property type="molecule type" value="Genomic_DNA"/>
</dbReference>
<evidence type="ECO:0000313" key="3">
    <source>
        <dbReference type="Proteomes" id="UP000186132"/>
    </source>
</evidence>
<reference evidence="2 3" key="1">
    <citation type="submission" date="2016-11" db="EMBL/GenBank/DDBJ databases">
        <authorList>
            <person name="Jaros S."/>
            <person name="Januszkiewicz K."/>
            <person name="Wedrychowicz H."/>
        </authorList>
    </citation>
    <scope>NUCLEOTIDE SEQUENCE [LARGE SCALE GENOMIC DNA]</scope>
    <source>
        <strain evidence="2 3">DSM 45627</strain>
    </source>
</reference>
<dbReference type="PANTHER" id="PTHR23026">
    <property type="entry name" value="NADPH NITROREDUCTASE"/>
    <property type="match status" value="1"/>
</dbReference>
<dbReference type="InterPro" id="IPR029479">
    <property type="entry name" value="Nitroreductase"/>
</dbReference>
<dbReference type="InterPro" id="IPR050627">
    <property type="entry name" value="Nitroreductase/BluB"/>
</dbReference>
<dbReference type="PANTHER" id="PTHR23026:SF123">
    <property type="entry name" value="NAD(P)H NITROREDUCTASE RV3131-RELATED"/>
    <property type="match status" value="1"/>
</dbReference>
<feature type="domain" description="Nitroreductase" evidence="1">
    <location>
        <begin position="7"/>
        <end position="171"/>
    </location>
</feature>
<dbReference type="Gene3D" id="3.40.109.10">
    <property type="entry name" value="NADH Oxidase"/>
    <property type="match status" value="1"/>
</dbReference>
<dbReference type="AlphaFoldDB" id="A0A1M5HVA1"/>
<dbReference type="CDD" id="cd02062">
    <property type="entry name" value="Nitro_FMN_reductase"/>
    <property type="match status" value="1"/>
</dbReference>
<dbReference type="SUPFAM" id="SSF55469">
    <property type="entry name" value="FMN-dependent nitroreductase-like"/>
    <property type="match status" value="1"/>
</dbReference>
<proteinExistence type="predicted"/>
<evidence type="ECO:0000259" key="1">
    <source>
        <dbReference type="Pfam" id="PF00881"/>
    </source>
</evidence>
<keyword evidence="3" id="KW-1185">Reference proteome</keyword>
<dbReference type="STRING" id="1206085.SAMN05443575_1648"/>
<dbReference type="RefSeq" id="WP_073388447.1">
    <property type="nucleotide sequence ID" value="NZ_FQVU01000002.1"/>
</dbReference>
<gene>
    <name evidence="2" type="ORF">SAMN05443575_1648</name>
</gene>
<evidence type="ECO:0000313" key="2">
    <source>
        <dbReference type="EMBL" id="SHG19855.1"/>
    </source>
</evidence>
<dbReference type="InterPro" id="IPR000415">
    <property type="entry name" value="Nitroreductase-like"/>
</dbReference>